<reference evidence="4" key="1">
    <citation type="journal article" date="2014" name="Int. J. Syst. Evol. Microbiol.">
        <title>Complete genome sequence of Corynebacterium casei LMG S-19264T (=DSM 44701T), isolated from a smear-ripened cheese.</title>
        <authorList>
            <consortium name="US DOE Joint Genome Institute (JGI-PGF)"/>
            <person name="Walter F."/>
            <person name="Albersmeier A."/>
            <person name="Kalinowski J."/>
            <person name="Ruckert C."/>
        </authorList>
    </citation>
    <scope>NUCLEOTIDE SEQUENCE</scope>
    <source>
        <strain evidence="4">CGMCC 4.7201</strain>
    </source>
</reference>
<keyword evidence="5" id="KW-1185">Reference proteome</keyword>
<dbReference type="PANTHER" id="PTHR21240:SF28">
    <property type="entry name" value="ISO-OROTATE DECARBOXYLASE (EUROFUNG)"/>
    <property type="match status" value="1"/>
</dbReference>
<sequence length="333" mass="35396">MRVDVHAHYFPERYLDFLDRHGGPPTAIARDPLAGDAGMGQRLAAMDAAGIGRQILSVAPVLPDIARADAGVTAARLANDAFAALIGRHPDRFAAFASLPLPHIDASLAELARTADQLGFPGAVMGTSIFGRSLASPELAPVFEELNRRRAVLFLHPLGTGTGPLTAEHGLTWLVGAPYEDTLAAAHLMLSGLLDRFPGIDIIVPHLGGTLPFLLQRLDDQYRRHPNQAAAPPSRLARRLWYDTVNSHPAALRCARDSVGADRLLLGTDFPYLPGPMFTRAVEYIADSGIPAGEASAITEGNALRLFARSGRVQAGPTAEGRGDPHAAARSSD</sequence>
<dbReference type="GO" id="GO:0016831">
    <property type="term" value="F:carboxy-lyase activity"/>
    <property type="evidence" value="ECO:0007669"/>
    <property type="project" value="InterPro"/>
</dbReference>
<dbReference type="InterPro" id="IPR006680">
    <property type="entry name" value="Amidohydro-rel"/>
</dbReference>
<accession>A0A917ZUL8</accession>
<name>A0A917ZUL8_9ACTN</name>
<feature type="region of interest" description="Disordered" evidence="2">
    <location>
        <begin position="313"/>
        <end position="333"/>
    </location>
</feature>
<evidence type="ECO:0000259" key="3">
    <source>
        <dbReference type="Pfam" id="PF04909"/>
    </source>
</evidence>
<dbReference type="EMBL" id="BMMS01000023">
    <property type="protein sequence ID" value="GGO94743.1"/>
    <property type="molecule type" value="Genomic_DNA"/>
</dbReference>
<dbReference type="InterPro" id="IPR032466">
    <property type="entry name" value="Metal_Hydrolase"/>
</dbReference>
<dbReference type="GO" id="GO:0005737">
    <property type="term" value="C:cytoplasm"/>
    <property type="evidence" value="ECO:0007669"/>
    <property type="project" value="TreeGrafter"/>
</dbReference>
<comment type="caution">
    <text evidence="4">The sequence shown here is derived from an EMBL/GenBank/DDBJ whole genome shotgun (WGS) entry which is preliminary data.</text>
</comment>
<evidence type="ECO:0000256" key="2">
    <source>
        <dbReference type="SAM" id="MobiDB-lite"/>
    </source>
</evidence>
<dbReference type="InterPro" id="IPR032465">
    <property type="entry name" value="ACMSD"/>
</dbReference>
<reference evidence="4" key="2">
    <citation type="submission" date="2020-09" db="EMBL/GenBank/DDBJ databases">
        <authorList>
            <person name="Sun Q."/>
            <person name="Zhou Y."/>
        </authorList>
    </citation>
    <scope>NUCLEOTIDE SEQUENCE</scope>
    <source>
        <strain evidence="4">CGMCC 4.7201</strain>
    </source>
</reference>
<protein>
    <submittedName>
        <fullName evidence="4">Amidohydrolase (Aminocarboxymuconate-semialdehyde decarboxylase)</fullName>
    </submittedName>
</protein>
<dbReference type="RefSeq" id="WP_189134060.1">
    <property type="nucleotide sequence ID" value="NZ_BMMS01000023.1"/>
</dbReference>
<dbReference type="GO" id="GO:0019748">
    <property type="term" value="P:secondary metabolic process"/>
    <property type="evidence" value="ECO:0007669"/>
    <property type="project" value="TreeGrafter"/>
</dbReference>
<dbReference type="Pfam" id="PF04909">
    <property type="entry name" value="Amidohydro_2"/>
    <property type="match status" value="1"/>
</dbReference>
<feature type="domain" description="Amidohydrolase-related" evidence="3">
    <location>
        <begin position="3"/>
        <end position="307"/>
    </location>
</feature>
<dbReference type="SUPFAM" id="SSF51556">
    <property type="entry name" value="Metallo-dependent hydrolases"/>
    <property type="match status" value="1"/>
</dbReference>
<evidence type="ECO:0000256" key="1">
    <source>
        <dbReference type="ARBA" id="ARBA00023239"/>
    </source>
</evidence>
<dbReference type="AlphaFoldDB" id="A0A917ZUL8"/>
<gene>
    <name evidence="4" type="ORF">GCM10012280_50360</name>
</gene>
<evidence type="ECO:0000313" key="5">
    <source>
        <dbReference type="Proteomes" id="UP000641932"/>
    </source>
</evidence>
<evidence type="ECO:0000313" key="4">
    <source>
        <dbReference type="EMBL" id="GGO94743.1"/>
    </source>
</evidence>
<organism evidence="4 5">
    <name type="scientific">Wenjunlia tyrosinilytica</name>
    <dbReference type="NCBI Taxonomy" id="1544741"/>
    <lineage>
        <taxon>Bacteria</taxon>
        <taxon>Bacillati</taxon>
        <taxon>Actinomycetota</taxon>
        <taxon>Actinomycetes</taxon>
        <taxon>Kitasatosporales</taxon>
        <taxon>Streptomycetaceae</taxon>
        <taxon>Wenjunlia</taxon>
    </lineage>
</organism>
<proteinExistence type="predicted"/>
<keyword evidence="1" id="KW-0456">Lyase</keyword>
<feature type="compositionally biased region" description="Basic and acidic residues" evidence="2">
    <location>
        <begin position="321"/>
        <end position="333"/>
    </location>
</feature>
<dbReference type="Proteomes" id="UP000641932">
    <property type="component" value="Unassembled WGS sequence"/>
</dbReference>
<dbReference type="Gene3D" id="3.20.20.140">
    <property type="entry name" value="Metal-dependent hydrolases"/>
    <property type="match status" value="1"/>
</dbReference>
<dbReference type="GO" id="GO:0016787">
    <property type="term" value="F:hydrolase activity"/>
    <property type="evidence" value="ECO:0007669"/>
    <property type="project" value="InterPro"/>
</dbReference>
<dbReference type="PANTHER" id="PTHR21240">
    <property type="entry name" value="2-AMINO-3-CARBOXYLMUCONATE-6-SEMIALDEHYDE DECARBOXYLASE"/>
    <property type="match status" value="1"/>
</dbReference>